<gene>
    <name evidence="2" type="ORF">FA15DRAFT_701499</name>
</gene>
<dbReference type="OrthoDB" id="538223at2759"/>
<protein>
    <recommendedName>
        <fullName evidence="1">T6SS Phospholipase effector Tle1-like catalytic domain-containing protein</fullName>
    </recommendedName>
</protein>
<organism evidence="2 3">
    <name type="scientific">Coprinopsis marcescibilis</name>
    <name type="common">Agaric fungus</name>
    <name type="synonym">Psathyrella marcescibilis</name>
    <dbReference type="NCBI Taxonomy" id="230819"/>
    <lineage>
        <taxon>Eukaryota</taxon>
        <taxon>Fungi</taxon>
        <taxon>Dikarya</taxon>
        <taxon>Basidiomycota</taxon>
        <taxon>Agaricomycotina</taxon>
        <taxon>Agaricomycetes</taxon>
        <taxon>Agaricomycetidae</taxon>
        <taxon>Agaricales</taxon>
        <taxon>Agaricineae</taxon>
        <taxon>Psathyrellaceae</taxon>
        <taxon>Coprinopsis</taxon>
    </lineage>
</organism>
<reference evidence="2 3" key="1">
    <citation type="journal article" date="2019" name="Nat. Ecol. Evol.">
        <title>Megaphylogeny resolves global patterns of mushroom evolution.</title>
        <authorList>
            <person name="Varga T."/>
            <person name="Krizsan K."/>
            <person name="Foldi C."/>
            <person name="Dima B."/>
            <person name="Sanchez-Garcia M."/>
            <person name="Sanchez-Ramirez S."/>
            <person name="Szollosi G.J."/>
            <person name="Szarkandi J.G."/>
            <person name="Papp V."/>
            <person name="Albert L."/>
            <person name="Andreopoulos W."/>
            <person name="Angelini C."/>
            <person name="Antonin V."/>
            <person name="Barry K.W."/>
            <person name="Bougher N.L."/>
            <person name="Buchanan P."/>
            <person name="Buyck B."/>
            <person name="Bense V."/>
            <person name="Catcheside P."/>
            <person name="Chovatia M."/>
            <person name="Cooper J."/>
            <person name="Damon W."/>
            <person name="Desjardin D."/>
            <person name="Finy P."/>
            <person name="Geml J."/>
            <person name="Haridas S."/>
            <person name="Hughes K."/>
            <person name="Justo A."/>
            <person name="Karasinski D."/>
            <person name="Kautmanova I."/>
            <person name="Kiss B."/>
            <person name="Kocsube S."/>
            <person name="Kotiranta H."/>
            <person name="LaButti K.M."/>
            <person name="Lechner B.E."/>
            <person name="Liimatainen K."/>
            <person name="Lipzen A."/>
            <person name="Lukacs Z."/>
            <person name="Mihaltcheva S."/>
            <person name="Morgado L.N."/>
            <person name="Niskanen T."/>
            <person name="Noordeloos M.E."/>
            <person name="Ohm R.A."/>
            <person name="Ortiz-Santana B."/>
            <person name="Ovrebo C."/>
            <person name="Racz N."/>
            <person name="Riley R."/>
            <person name="Savchenko A."/>
            <person name="Shiryaev A."/>
            <person name="Soop K."/>
            <person name="Spirin V."/>
            <person name="Szebenyi C."/>
            <person name="Tomsovsky M."/>
            <person name="Tulloss R.E."/>
            <person name="Uehling J."/>
            <person name="Grigoriev I.V."/>
            <person name="Vagvolgyi C."/>
            <person name="Papp T."/>
            <person name="Martin F.M."/>
            <person name="Miettinen O."/>
            <person name="Hibbett D.S."/>
            <person name="Nagy L.G."/>
        </authorList>
    </citation>
    <scope>NUCLEOTIDE SEQUENCE [LARGE SCALE GENOMIC DNA]</scope>
    <source>
        <strain evidence="2 3">CBS 121175</strain>
    </source>
</reference>
<dbReference type="Proteomes" id="UP000307440">
    <property type="component" value="Unassembled WGS sequence"/>
</dbReference>
<dbReference type="Pfam" id="PF09994">
    <property type="entry name" value="T6SS_Tle1-like_cat"/>
    <property type="match status" value="1"/>
</dbReference>
<evidence type="ECO:0000313" key="2">
    <source>
        <dbReference type="EMBL" id="TFK27906.1"/>
    </source>
</evidence>
<dbReference type="PANTHER" id="PTHR33840:SF2">
    <property type="entry name" value="TLE1 PHOSPHOLIPASE DOMAIN-CONTAINING PROTEIN"/>
    <property type="match status" value="1"/>
</dbReference>
<dbReference type="STRING" id="230819.A0A5C3L709"/>
<proteinExistence type="predicted"/>
<name>A0A5C3L709_COPMA</name>
<dbReference type="AlphaFoldDB" id="A0A5C3L709"/>
<keyword evidence="3" id="KW-1185">Reference proteome</keyword>
<evidence type="ECO:0000313" key="3">
    <source>
        <dbReference type="Proteomes" id="UP000307440"/>
    </source>
</evidence>
<dbReference type="EMBL" id="ML210160">
    <property type="protein sequence ID" value="TFK27906.1"/>
    <property type="molecule type" value="Genomic_DNA"/>
</dbReference>
<feature type="domain" description="T6SS Phospholipase effector Tle1-like catalytic" evidence="1">
    <location>
        <begin position="3"/>
        <end position="87"/>
    </location>
</feature>
<dbReference type="PANTHER" id="PTHR33840">
    <property type="match status" value="1"/>
</dbReference>
<dbReference type="InterPro" id="IPR018712">
    <property type="entry name" value="Tle1-like_cat"/>
</dbReference>
<sequence>MATGFSRGAFQVRALSAMIDKVGLIYEGNEVQIPFAYQLYARSGSGNTEAQPVRVTGTASKPVRVSKTERFKKAFSRDVKVHFVGAW</sequence>
<accession>A0A5C3L709</accession>
<evidence type="ECO:0000259" key="1">
    <source>
        <dbReference type="Pfam" id="PF09994"/>
    </source>
</evidence>